<proteinExistence type="predicted"/>
<organism evidence="1 2">
    <name type="scientific">Sphingomonas arantia</name>
    <dbReference type="NCBI Taxonomy" id="1460676"/>
    <lineage>
        <taxon>Bacteria</taxon>
        <taxon>Pseudomonadati</taxon>
        <taxon>Pseudomonadota</taxon>
        <taxon>Alphaproteobacteria</taxon>
        <taxon>Sphingomonadales</taxon>
        <taxon>Sphingomonadaceae</taxon>
        <taxon>Sphingomonas</taxon>
    </lineage>
</organism>
<keyword evidence="2" id="KW-1185">Reference proteome</keyword>
<name>A0ABW4TXC7_9SPHN</name>
<protein>
    <submittedName>
        <fullName evidence="1">Uncharacterized protein</fullName>
    </submittedName>
</protein>
<evidence type="ECO:0000313" key="1">
    <source>
        <dbReference type="EMBL" id="MFD1951178.1"/>
    </source>
</evidence>
<dbReference type="RefSeq" id="WP_380929662.1">
    <property type="nucleotide sequence ID" value="NZ_JBHUGS010000002.1"/>
</dbReference>
<sequence length="74" mass="7910">MSGAAKEFLDVWTTQQDHHPPLTDADAAMLAEQWEADARQNGIPAAEVRAAAGGDIAAFLQRTFGREGSELALD</sequence>
<gene>
    <name evidence="1" type="ORF">ACFSGX_10415</name>
</gene>
<reference evidence="2" key="1">
    <citation type="journal article" date="2019" name="Int. J. Syst. Evol. Microbiol.">
        <title>The Global Catalogue of Microorganisms (GCM) 10K type strain sequencing project: providing services to taxonomists for standard genome sequencing and annotation.</title>
        <authorList>
            <consortium name="The Broad Institute Genomics Platform"/>
            <consortium name="The Broad Institute Genome Sequencing Center for Infectious Disease"/>
            <person name="Wu L."/>
            <person name="Ma J."/>
        </authorList>
    </citation>
    <scope>NUCLEOTIDE SEQUENCE [LARGE SCALE GENOMIC DNA]</scope>
    <source>
        <strain evidence="2">CGMCC 1.12702</strain>
    </source>
</reference>
<evidence type="ECO:0000313" key="2">
    <source>
        <dbReference type="Proteomes" id="UP001597400"/>
    </source>
</evidence>
<comment type="caution">
    <text evidence="1">The sequence shown here is derived from an EMBL/GenBank/DDBJ whole genome shotgun (WGS) entry which is preliminary data.</text>
</comment>
<dbReference type="Proteomes" id="UP001597400">
    <property type="component" value="Unassembled WGS sequence"/>
</dbReference>
<accession>A0ABW4TXC7</accession>
<dbReference type="EMBL" id="JBHUGS010000002">
    <property type="protein sequence ID" value="MFD1951178.1"/>
    <property type="molecule type" value="Genomic_DNA"/>
</dbReference>